<evidence type="ECO:0000259" key="1">
    <source>
        <dbReference type="Pfam" id="PF04326"/>
    </source>
</evidence>
<sequence>MLGTLSDLVKGTVGVWVTTNRRKRSIQDNEIALIKAMLVRGFEKTQIQAYFTHPQRPVNFGRITNIENGEYGPEVSAASSDDLDRFLSSWAEHRGLAIEHLADAALDITLLPPTAERKLLSLFIRKDDGNWALDHKETDNIECKKNFHPNGKLFRAISALANNRGGYVLFGVTDEGCIATGMDSRRFLENDPNYLSQKVRAAMEPMPRIEVGHCLIDGKFIGAIYVHPEVDGPVIAAKDDENFREGTIYYRYPGESRAVRPAEFRKILNERDRRVRQESLTGISRLMELGSRAAIIDMGEKTSEATKIVRESVDDADVLRNFLRQNTVQFPLAYVLRSVNTAKRWLPIFYYIKLSGLSISQALGEIAARETSHVASRRNLVERLLGRKTAYAKPVGRVARILKDIKSNRPIIPETASEAAHVAQAIAGLESTTVDLSRLSELLITCAEAIRRDKSAKAVFWSSLYKAASRLDELYFGERLQTQSDRPNSQKTAA</sequence>
<dbReference type="InterPro" id="IPR007421">
    <property type="entry name" value="Schlafen_AlbA_2_dom"/>
</dbReference>
<comment type="caution">
    <text evidence="2">The sequence shown here is derived from an EMBL/GenBank/DDBJ whole genome shotgun (WGS) entry which is preliminary data.</text>
</comment>
<dbReference type="RefSeq" id="WP_161725099.1">
    <property type="nucleotide sequence ID" value="NZ_JAAAXI010000016.1"/>
</dbReference>
<dbReference type="EMBL" id="JAAAXJ010000015">
    <property type="protein sequence ID" value="NBJ26548.1"/>
    <property type="molecule type" value="Genomic_DNA"/>
</dbReference>
<gene>
    <name evidence="2" type="ORF">GR303_19575</name>
</gene>
<feature type="domain" description="Schlafen AlbA-2" evidence="1">
    <location>
        <begin position="137"/>
        <end position="258"/>
    </location>
</feature>
<name>A0ABW9Z2J8_9HYPH</name>
<protein>
    <recommendedName>
        <fullName evidence="1">Schlafen AlbA-2 domain-containing protein</fullName>
    </recommendedName>
</protein>
<dbReference type="Proteomes" id="UP000818323">
    <property type="component" value="Unassembled WGS sequence"/>
</dbReference>
<evidence type="ECO:0000313" key="2">
    <source>
        <dbReference type="EMBL" id="NBJ26548.1"/>
    </source>
</evidence>
<dbReference type="Gene3D" id="3.30.950.30">
    <property type="entry name" value="Schlafen, AAA domain"/>
    <property type="match status" value="1"/>
</dbReference>
<keyword evidence="3" id="KW-1185">Reference proteome</keyword>
<dbReference type="Pfam" id="PF04326">
    <property type="entry name" value="SLFN_AlbA_2"/>
    <property type="match status" value="1"/>
</dbReference>
<dbReference type="InterPro" id="IPR038461">
    <property type="entry name" value="Schlafen_AlbA_2_dom_sf"/>
</dbReference>
<reference evidence="2 3" key="1">
    <citation type="submission" date="2020-01" db="EMBL/GenBank/DDBJ databases">
        <title>Microvirga sp. nov., an arsenate reduction bacterium isolated from Tibet hotspring sediments.</title>
        <authorList>
            <person name="Yuan C.-G."/>
        </authorList>
    </citation>
    <scope>NUCLEOTIDE SEQUENCE [LARGE SCALE GENOMIC DNA]</scope>
    <source>
        <strain evidence="2 3">SYSU G3D203</strain>
    </source>
</reference>
<proteinExistence type="predicted"/>
<organism evidence="2 3">
    <name type="scientific">Microvirga arsenatis</name>
    <dbReference type="NCBI Taxonomy" id="2692265"/>
    <lineage>
        <taxon>Bacteria</taxon>
        <taxon>Pseudomonadati</taxon>
        <taxon>Pseudomonadota</taxon>
        <taxon>Alphaproteobacteria</taxon>
        <taxon>Hyphomicrobiales</taxon>
        <taxon>Methylobacteriaceae</taxon>
        <taxon>Microvirga</taxon>
    </lineage>
</organism>
<evidence type="ECO:0000313" key="3">
    <source>
        <dbReference type="Proteomes" id="UP000818323"/>
    </source>
</evidence>
<accession>A0ABW9Z2J8</accession>